<keyword evidence="6" id="KW-1185">Reference proteome</keyword>
<comment type="caution">
    <text evidence="5">The sequence shown here is derived from an EMBL/GenBank/DDBJ whole genome shotgun (WGS) entry which is preliminary data.</text>
</comment>
<dbReference type="RefSeq" id="WP_279637227.1">
    <property type="nucleotide sequence ID" value="NZ_RAWI01001382.1"/>
</dbReference>
<dbReference type="SUPFAM" id="SSF50692">
    <property type="entry name" value="ADC-like"/>
    <property type="match status" value="1"/>
</dbReference>
<organism evidence="5 6">
    <name type="scientific">Corallococcus praedator</name>
    <dbReference type="NCBI Taxonomy" id="2316724"/>
    <lineage>
        <taxon>Bacteria</taxon>
        <taxon>Pseudomonadati</taxon>
        <taxon>Myxococcota</taxon>
        <taxon>Myxococcia</taxon>
        <taxon>Myxococcales</taxon>
        <taxon>Cystobacterineae</taxon>
        <taxon>Myxococcaceae</taxon>
        <taxon>Corallococcus</taxon>
    </lineage>
</organism>
<keyword evidence="1" id="KW-0479">Metal-binding</keyword>
<dbReference type="Proteomes" id="UP000278907">
    <property type="component" value="Unassembled WGS sequence"/>
</dbReference>
<evidence type="ECO:0000256" key="3">
    <source>
        <dbReference type="ARBA" id="ARBA00023014"/>
    </source>
</evidence>
<keyword evidence="2" id="KW-0408">Iron</keyword>
<dbReference type="CDD" id="cd00508">
    <property type="entry name" value="MopB_CT_Fdh-Nap-like"/>
    <property type="match status" value="1"/>
</dbReference>
<evidence type="ECO:0000313" key="5">
    <source>
        <dbReference type="EMBL" id="RKH75798.1"/>
    </source>
</evidence>
<reference evidence="5 6" key="1">
    <citation type="submission" date="2018-09" db="EMBL/GenBank/DDBJ databases">
        <authorList>
            <person name="Livingstone P.G."/>
            <person name="Whitworth D.E."/>
        </authorList>
    </citation>
    <scope>NUCLEOTIDE SEQUENCE [LARGE SCALE GENOMIC DNA]</scope>
    <source>
        <strain evidence="5 6">CA031B</strain>
    </source>
</reference>
<name>A0ABX9Q4E9_9BACT</name>
<dbReference type="InterPro" id="IPR009010">
    <property type="entry name" value="Asp_de-COase-like_dom_sf"/>
</dbReference>
<dbReference type="Gene3D" id="2.40.40.20">
    <property type="match status" value="1"/>
</dbReference>
<sequence length="115" mass="12372">LTLITGRLLEHYQSGAQTRRVPELAAARPELVAQVHPVTAKDRGLADGAQVRLWNGRGSLVARVGLSTDIRPDTVFLPFHYADGASANLLTSDALDPVSSMPEFKNAVVRASRVV</sequence>
<protein>
    <submittedName>
        <fullName evidence="5">Nitrite reductase</fullName>
    </submittedName>
</protein>
<proteinExistence type="predicted"/>
<dbReference type="EMBL" id="RAWI01001382">
    <property type="protein sequence ID" value="RKH75798.1"/>
    <property type="molecule type" value="Genomic_DNA"/>
</dbReference>
<feature type="non-terminal residue" evidence="5">
    <location>
        <position position="1"/>
    </location>
</feature>
<dbReference type="InterPro" id="IPR050123">
    <property type="entry name" value="Prok_molybdopt-oxidoreductase"/>
</dbReference>
<evidence type="ECO:0000256" key="2">
    <source>
        <dbReference type="ARBA" id="ARBA00023004"/>
    </source>
</evidence>
<dbReference type="PANTHER" id="PTHR43105:SF10">
    <property type="entry name" value="NADH-QUINONE OXIDOREDUCTASE SUBUNIT G"/>
    <property type="match status" value="1"/>
</dbReference>
<keyword evidence="3" id="KW-0411">Iron-sulfur</keyword>
<evidence type="ECO:0000256" key="1">
    <source>
        <dbReference type="ARBA" id="ARBA00022723"/>
    </source>
</evidence>
<gene>
    <name evidence="5" type="ORF">D7Y13_44585</name>
</gene>
<dbReference type="Pfam" id="PF01568">
    <property type="entry name" value="Molydop_binding"/>
    <property type="match status" value="1"/>
</dbReference>
<evidence type="ECO:0000259" key="4">
    <source>
        <dbReference type="Pfam" id="PF01568"/>
    </source>
</evidence>
<accession>A0ABX9Q4E9</accession>
<feature type="domain" description="Molybdopterin dinucleotide-binding" evidence="4">
    <location>
        <begin position="1"/>
        <end position="106"/>
    </location>
</feature>
<dbReference type="PANTHER" id="PTHR43105">
    <property type="entry name" value="RESPIRATORY NITRATE REDUCTASE"/>
    <property type="match status" value="1"/>
</dbReference>
<evidence type="ECO:0000313" key="6">
    <source>
        <dbReference type="Proteomes" id="UP000278907"/>
    </source>
</evidence>
<dbReference type="InterPro" id="IPR006657">
    <property type="entry name" value="MoPterin_dinucl-bd_dom"/>
</dbReference>